<keyword evidence="8" id="KW-0408">Iron</keyword>
<keyword evidence="7 8" id="KW-0479">Metal-binding</keyword>
<name>A0AA37WK06_9GAMM</name>
<dbReference type="GO" id="GO:0005829">
    <property type="term" value="C:cytosol"/>
    <property type="evidence" value="ECO:0007669"/>
    <property type="project" value="TreeGrafter"/>
</dbReference>
<gene>
    <name evidence="9" type="primary">np20</name>
    <name evidence="8" type="synonym">fur</name>
    <name evidence="9" type="ORF">GCM10007877_03020</name>
</gene>
<evidence type="ECO:0000256" key="8">
    <source>
        <dbReference type="RuleBase" id="RU364037"/>
    </source>
</evidence>
<evidence type="ECO:0000256" key="1">
    <source>
        <dbReference type="ARBA" id="ARBA00007957"/>
    </source>
</evidence>
<sequence length="164" mass="18386">MPKSSTVNKTPIACTDHNHEHCIEEALIKAEQLCAKRGARLTALRRNVLRLIWKNHAPLGAYDLMDMLAEEDTRRVAPPTVYRSLEFLLDQGLIHRINSLNAYVGCHSPSDDHEEYFLICRECGVAVEVPAKEISRAIDKNAEAMGFTIETQTLEVVGLCPNCK</sequence>
<feature type="binding site" evidence="7">
    <location>
        <position position="120"/>
    </location>
    <ligand>
        <name>Zn(2+)</name>
        <dbReference type="ChEBI" id="CHEBI:29105"/>
    </ligand>
</feature>
<evidence type="ECO:0000256" key="2">
    <source>
        <dbReference type="ARBA" id="ARBA00022491"/>
    </source>
</evidence>
<keyword evidence="8" id="KW-0963">Cytoplasm</keyword>
<evidence type="ECO:0000256" key="7">
    <source>
        <dbReference type="PIRSR" id="PIRSR602481-1"/>
    </source>
</evidence>
<dbReference type="InterPro" id="IPR036388">
    <property type="entry name" value="WH-like_DNA-bd_sf"/>
</dbReference>
<dbReference type="RefSeq" id="WP_232595497.1">
    <property type="nucleotide sequence ID" value="NZ_BSPD01000011.1"/>
</dbReference>
<feature type="binding site" evidence="7">
    <location>
        <position position="123"/>
    </location>
    <ligand>
        <name>Zn(2+)</name>
        <dbReference type="ChEBI" id="CHEBI:29105"/>
    </ligand>
</feature>
<dbReference type="InterPro" id="IPR036390">
    <property type="entry name" value="WH_DNA-bd_sf"/>
</dbReference>
<dbReference type="GO" id="GO:0003700">
    <property type="term" value="F:DNA-binding transcription factor activity"/>
    <property type="evidence" value="ECO:0007669"/>
    <property type="project" value="UniProtKB-UniRule"/>
</dbReference>
<dbReference type="CDD" id="cd07153">
    <property type="entry name" value="Fur_like"/>
    <property type="match status" value="1"/>
</dbReference>
<reference evidence="9 10" key="1">
    <citation type="journal article" date="2014" name="Int. J. Syst. Evol. Microbiol.">
        <title>Complete genome sequence of Corynebacterium casei LMG S-19264T (=DSM 44701T), isolated from a smear-ripened cheese.</title>
        <authorList>
            <consortium name="US DOE Joint Genome Institute (JGI-PGF)"/>
            <person name="Walter F."/>
            <person name="Albersmeier A."/>
            <person name="Kalinowski J."/>
            <person name="Ruckert C."/>
        </authorList>
    </citation>
    <scope>NUCLEOTIDE SEQUENCE [LARGE SCALE GENOMIC DNA]</scope>
    <source>
        <strain evidence="9 10">NBRC 110095</strain>
    </source>
</reference>
<accession>A0AA37WK06</accession>
<feature type="binding site" evidence="7">
    <location>
        <position position="163"/>
    </location>
    <ligand>
        <name>Zn(2+)</name>
        <dbReference type="ChEBI" id="CHEBI:29105"/>
    </ligand>
</feature>
<dbReference type="Pfam" id="PF01475">
    <property type="entry name" value="FUR"/>
    <property type="match status" value="1"/>
</dbReference>
<feature type="binding site" evidence="7">
    <location>
        <position position="160"/>
    </location>
    <ligand>
        <name>Zn(2+)</name>
        <dbReference type="ChEBI" id="CHEBI:29105"/>
    </ligand>
</feature>
<organism evidence="9 10">
    <name type="scientific">Marinibactrum halimedae</name>
    <dbReference type="NCBI Taxonomy" id="1444977"/>
    <lineage>
        <taxon>Bacteria</taxon>
        <taxon>Pseudomonadati</taxon>
        <taxon>Pseudomonadota</taxon>
        <taxon>Gammaproteobacteria</taxon>
        <taxon>Cellvibrionales</taxon>
        <taxon>Cellvibrionaceae</taxon>
        <taxon>Marinibactrum</taxon>
    </lineage>
</organism>
<proteinExistence type="inferred from homology"/>
<dbReference type="PANTHER" id="PTHR33202:SF6">
    <property type="entry name" value="ZINC UPTAKE REGULATION PROTEIN"/>
    <property type="match status" value="1"/>
</dbReference>
<comment type="cofactor">
    <cofactor evidence="7">
        <name>Zn(2+)</name>
        <dbReference type="ChEBI" id="CHEBI:29105"/>
    </cofactor>
    <text evidence="7">Binds 1 zinc ion per subunit.</text>
</comment>
<dbReference type="SUPFAM" id="SSF46785">
    <property type="entry name" value="Winged helix' DNA-binding domain"/>
    <property type="match status" value="1"/>
</dbReference>
<dbReference type="InterPro" id="IPR043135">
    <property type="entry name" value="Fur_C"/>
</dbReference>
<keyword evidence="5 8" id="KW-0238">DNA-binding</keyword>
<dbReference type="GO" id="GO:0045892">
    <property type="term" value="P:negative regulation of DNA-templated transcription"/>
    <property type="evidence" value="ECO:0007669"/>
    <property type="project" value="TreeGrafter"/>
</dbReference>
<dbReference type="EMBL" id="BSPD01000011">
    <property type="protein sequence ID" value="GLS24588.1"/>
    <property type="molecule type" value="Genomic_DNA"/>
</dbReference>
<dbReference type="GO" id="GO:0000976">
    <property type="term" value="F:transcription cis-regulatory region binding"/>
    <property type="evidence" value="ECO:0007669"/>
    <property type="project" value="TreeGrafter"/>
</dbReference>
<keyword evidence="3 7" id="KW-0862">Zinc</keyword>
<keyword evidence="2 8" id="KW-0678">Repressor</keyword>
<comment type="subcellular location">
    <subcellularLocation>
        <location evidence="8">Cytoplasm</location>
    </subcellularLocation>
</comment>
<comment type="similarity">
    <text evidence="1 8">Belongs to the Fur family.</text>
</comment>
<evidence type="ECO:0000313" key="9">
    <source>
        <dbReference type="EMBL" id="GLS24588.1"/>
    </source>
</evidence>
<evidence type="ECO:0000256" key="3">
    <source>
        <dbReference type="ARBA" id="ARBA00022833"/>
    </source>
</evidence>
<keyword evidence="4 8" id="KW-0805">Transcription regulation</keyword>
<evidence type="ECO:0000313" key="10">
    <source>
        <dbReference type="Proteomes" id="UP001156870"/>
    </source>
</evidence>
<dbReference type="GO" id="GO:0008270">
    <property type="term" value="F:zinc ion binding"/>
    <property type="evidence" value="ECO:0007669"/>
    <property type="project" value="TreeGrafter"/>
</dbReference>
<dbReference type="Gene3D" id="1.10.10.10">
    <property type="entry name" value="Winged helix-like DNA-binding domain superfamily/Winged helix DNA-binding domain"/>
    <property type="match status" value="1"/>
</dbReference>
<dbReference type="AlphaFoldDB" id="A0AA37WK06"/>
<keyword evidence="6 8" id="KW-0804">Transcription</keyword>
<dbReference type="GO" id="GO:1900376">
    <property type="term" value="P:regulation of secondary metabolite biosynthetic process"/>
    <property type="evidence" value="ECO:0007669"/>
    <property type="project" value="TreeGrafter"/>
</dbReference>
<dbReference type="InterPro" id="IPR002481">
    <property type="entry name" value="FUR"/>
</dbReference>
<evidence type="ECO:0000256" key="6">
    <source>
        <dbReference type="ARBA" id="ARBA00023163"/>
    </source>
</evidence>
<dbReference type="Gene3D" id="3.30.1490.190">
    <property type="match status" value="1"/>
</dbReference>
<dbReference type="Proteomes" id="UP001156870">
    <property type="component" value="Unassembled WGS sequence"/>
</dbReference>
<comment type="subunit">
    <text evidence="8">Homodimer.</text>
</comment>
<dbReference type="PANTHER" id="PTHR33202">
    <property type="entry name" value="ZINC UPTAKE REGULATION PROTEIN"/>
    <property type="match status" value="1"/>
</dbReference>
<keyword evidence="10" id="KW-1185">Reference proteome</keyword>
<comment type="caution">
    <text evidence="9">The sequence shown here is derived from an EMBL/GenBank/DDBJ whole genome shotgun (WGS) entry which is preliminary data.</text>
</comment>
<protein>
    <recommendedName>
        <fullName evidence="8">Ferric uptake regulation protein</fullName>
    </recommendedName>
</protein>
<evidence type="ECO:0000256" key="5">
    <source>
        <dbReference type="ARBA" id="ARBA00023125"/>
    </source>
</evidence>
<evidence type="ECO:0000256" key="4">
    <source>
        <dbReference type="ARBA" id="ARBA00023015"/>
    </source>
</evidence>